<sequence length="583" mass="66267">MSSPWVVHRNGEEHIFYSLSHPKKIYRKKIPPSFGDSVVVAHCGDWFLFSQRDTHFSLWNPTISDSFIRLPPLSLKPNQKITHYLLSSPPGDPDCKVLLFNYGSIIVIRPDAPHKEWTHIQTEDRLRGYKDLNLLNEVHVFKLDFDGMSWKRAESLMGHTVFFNAEEAASSFNPAFGKGIEADSIYFTLPKEKGLLYSFNVTDGCLSVTLPCPTVPSHWSSPMILMPHDVRSEQGKRFDEKEDRSSARIVRVGETSFLDLPLECQEMIADCLNLFDRRSFRATCRDFRLIPKLQHRQALQRFKSCASSSTMWLLLSVNDMTAFKFVDPVHGTSFLMSVPESLKGSVVRYSSNGWLLMSDGKSSMSFLNPFTEEIIKLPLTEQCASSYAMAFTSLPTFPNCTVVDCGASPPTATGSKLSILLTTTPDNWVDGSIENNAIFRINNSSPVFYKESFYLLGLDGKLSVLKCVDLEDDLGFYWTIVWDILERLETPYKSFYQNFLLECDGKLMSIFVGEMGKWLQIYSLNFTEMRWEKVESIGNYVIYVSRSSSIAIEASIMGTVESFYNTKEPLLATWIEPLCSSFI</sequence>
<proteinExistence type="predicted"/>
<dbReference type="EMBL" id="JAAIUW010000005">
    <property type="protein sequence ID" value="KAF7831161.1"/>
    <property type="molecule type" value="Genomic_DNA"/>
</dbReference>
<dbReference type="PANTHER" id="PTHR33127">
    <property type="entry name" value="TRANSMEMBRANE PROTEIN"/>
    <property type="match status" value="1"/>
</dbReference>
<evidence type="ECO:0000259" key="2">
    <source>
        <dbReference type="Pfam" id="PF03478"/>
    </source>
</evidence>
<feature type="domain" description="F-box" evidence="1">
    <location>
        <begin position="257"/>
        <end position="290"/>
    </location>
</feature>
<evidence type="ECO:0000313" key="4">
    <source>
        <dbReference type="Proteomes" id="UP000634136"/>
    </source>
</evidence>
<evidence type="ECO:0000259" key="1">
    <source>
        <dbReference type="Pfam" id="PF00646"/>
    </source>
</evidence>
<comment type="caution">
    <text evidence="3">The sequence shown here is derived from an EMBL/GenBank/DDBJ whole genome shotgun (WGS) entry which is preliminary data.</text>
</comment>
<gene>
    <name evidence="3" type="ORF">G2W53_013494</name>
</gene>
<dbReference type="Pfam" id="PF03478">
    <property type="entry name" value="Beta-prop_KIB1-4"/>
    <property type="match status" value="2"/>
</dbReference>
<dbReference type="Pfam" id="PF00646">
    <property type="entry name" value="F-box"/>
    <property type="match status" value="1"/>
</dbReference>
<dbReference type="Proteomes" id="UP000634136">
    <property type="component" value="Unassembled WGS sequence"/>
</dbReference>
<feature type="domain" description="KIB1-4 beta-propeller" evidence="2">
    <location>
        <begin position="333"/>
        <end position="556"/>
    </location>
</feature>
<protein>
    <submittedName>
        <fullName evidence="3">F-box protein</fullName>
    </submittedName>
</protein>
<organism evidence="3 4">
    <name type="scientific">Senna tora</name>
    <dbReference type="NCBI Taxonomy" id="362788"/>
    <lineage>
        <taxon>Eukaryota</taxon>
        <taxon>Viridiplantae</taxon>
        <taxon>Streptophyta</taxon>
        <taxon>Embryophyta</taxon>
        <taxon>Tracheophyta</taxon>
        <taxon>Spermatophyta</taxon>
        <taxon>Magnoliopsida</taxon>
        <taxon>eudicotyledons</taxon>
        <taxon>Gunneridae</taxon>
        <taxon>Pentapetalae</taxon>
        <taxon>rosids</taxon>
        <taxon>fabids</taxon>
        <taxon>Fabales</taxon>
        <taxon>Fabaceae</taxon>
        <taxon>Caesalpinioideae</taxon>
        <taxon>Cassia clade</taxon>
        <taxon>Senna</taxon>
    </lineage>
</organism>
<dbReference type="InterPro" id="IPR005174">
    <property type="entry name" value="KIB1-4_b-propeller"/>
</dbReference>
<accession>A0A834U2G9</accession>
<dbReference type="InterPro" id="IPR001810">
    <property type="entry name" value="F-box_dom"/>
</dbReference>
<reference evidence="3" key="1">
    <citation type="submission" date="2020-09" db="EMBL/GenBank/DDBJ databases">
        <title>Genome-Enabled Discovery of Anthraquinone Biosynthesis in Senna tora.</title>
        <authorList>
            <person name="Kang S.-H."/>
            <person name="Pandey R.P."/>
            <person name="Lee C.-M."/>
            <person name="Sim J.-S."/>
            <person name="Jeong J.-T."/>
            <person name="Choi B.-S."/>
            <person name="Jung M."/>
            <person name="Ginzburg D."/>
            <person name="Zhao K."/>
            <person name="Won S.Y."/>
            <person name="Oh T.-J."/>
            <person name="Yu Y."/>
            <person name="Kim N.-H."/>
            <person name="Lee O.R."/>
            <person name="Lee T.-H."/>
            <person name="Bashyal P."/>
            <person name="Kim T.-S."/>
            <person name="Lee W.-H."/>
            <person name="Kawkins C."/>
            <person name="Kim C.-K."/>
            <person name="Kim J.S."/>
            <person name="Ahn B.O."/>
            <person name="Rhee S.Y."/>
            <person name="Sohng J.K."/>
        </authorList>
    </citation>
    <scope>NUCLEOTIDE SEQUENCE</scope>
    <source>
        <tissue evidence="3">Leaf</tissue>
    </source>
</reference>
<feature type="domain" description="KIB1-4 beta-propeller" evidence="2">
    <location>
        <begin position="16"/>
        <end position="132"/>
    </location>
</feature>
<dbReference type="AlphaFoldDB" id="A0A834U2G9"/>
<evidence type="ECO:0000313" key="3">
    <source>
        <dbReference type="EMBL" id="KAF7831161.1"/>
    </source>
</evidence>
<dbReference type="PANTHER" id="PTHR33127:SF35">
    <property type="entry name" value="F-BOX DOMAIN-CONTAINING PROTEIN"/>
    <property type="match status" value="1"/>
</dbReference>
<keyword evidence="4" id="KW-1185">Reference proteome</keyword>
<dbReference type="OrthoDB" id="1863935at2759"/>
<name>A0A834U2G9_9FABA</name>